<reference evidence="11" key="1">
    <citation type="submission" date="2019-06" db="EMBL/GenBank/DDBJ databases">
        <authorList>
            <consortium name="Wellcome Sanger Institute Data Sharing"/>
        </authorList>
    </citation>
    <scope>NUCLEOTIDE SEQUENCE [LARGE SCALE GENOMIC DNA]</scope>
</reference>
<dbReference type="OrthoDB" id="1884855at2759"/>
<dbReference type="GO" id="GO:0051301">
    <property type="term" value="P:cell division"/>
    <property type="evidence" value="ECO:0007669"/>
    <property type="project" value="UniProtKB-KW"/>
</dbReference>
<dbReference type="RefSeq" id="XP_029933506.1">
    <property type="nucleotide sequence ID" value="XM_030077646.1"/>
</dbReference>
<accession>A0A667WXS6</accession>
<keyword evidence="9" id="KW-0131">Cell cycle</keyword>
<evidence type="ECO:0000256" key="10">
    <source>
        <dbReference type="ARBA" id="ARBA00023328"/>
    </source>
</evidence>
<protein>
    <recommendedName>
        <fullName evidence="3">Protein MIS12 homolog</fullName>
    </recommendedName>
</protein>
<keyword evidence="7" id="KW-0995">Kinetochore</keyword>
<evidence type="ECO:0000256" key="6">
    <source>
        <dbReference type="ARBA" id="ARBA00022776"/>
    </source>
</evidence>
<dbReference type="Ensembl" id="ENSMMDT00005006589.1">
    <property type="protein sequence ID" value="ENSMMDP00005006423.1"/>
    <property type="gene ID" value="ENSMMDG00005003530.1"/>
</dbReference>
<keyword evidence="4" id="KW-0158">Chromosome</keyword>
<evidence type="ECO:0000313" key="12">
    <source>
        <dbReference type="Proteomes" id="UP000472263"/>
    </source>
</evidence>
<gene>
    <name evidence="11" type="primary">mis12</name>
</gene>
<evidence type="ECO:0000256" key="7">
    <source>
        <dbReference type="ARBA" id="ARBA00022838"/>
    </source>
</evidence>
<dbReference type="AlphaFoldDB" id="A0A667WXS6"/>
<sequence>MAACRVAEEDGGPLPAGLNLYEAQFFGFTPQTCLLRVYSAFQDCLSEILLVVEKVCVRALRGADPAADPQLLRSEARRRGQELQRLLEQRFQRLAARMEALLLHGCFSVPDNVLLPEDEPHRKYPQATQEVLRLESSLAELHRAYRAEVCARQALLAELEEQREVQEQLDGILRWVGELQAAWVKEGMGSFHDSFRLVMESVQKLQDAIRQICGTGRR</sequence>
<evidence type="ECO:0000256" key="4">
    <source>
        <dbReference type="ARBA" id="ARBA00022454"/>
    </source>
</evidence>
<evidence type="ECO:0000256" key="3">
    <source>
        <dbReference type="ARBA" id="ARBA00013793"/>
    </source>
</evidence>
<dbReference type="Proteomes" id="UP000472263">
    <property type="component" value="Chromosome 3"/>
</dbReference>
<dbReference type="PANTHER" id="PTHR14527">
    <property type="entry name" value="PROTEIN MIS12 HOMOLOG"/>
    <property type="match status" value="1"/>
</dbReference>
<dbReference type="InterPro" id="IPR008685">
    <property type="entry name" value="Centromere_Mis12"/>
</dbReference>
<dbReference type="Pfam" id="PF05859">
    <property type="entry name" value="Mis12"/>
    <property type="match status" value="1"/>
</dbReference>
<name>A0A667WXS6_9TELE</name>
<evidence type="ECO:0000256" key="5">
    <source>
        <dbReference type="ARBA" id="ARBA00022618"/>
    </source>
</evidence>
<keyword evidence="5" id="KW-0132">Cell division</keyword>
<dbReference type="GO" id="GO:0051382">
    <property type="term" value="P:kinetochore assembly"/>
    <property type="evidence" value="ECO:0007669"/>
    <property type="project" value="TreeGrafter"/>
</dbReference>
<dbReference type="GO" id="GO:0005634">
    <property type="term" value="C:nucleus"/>
    <property type="evidence" value="ECO:0007669"/>
    <property type="project" value="InterPro"/>
</dbReference>
<reference evidence="11" key="2">
    <citation type="submission" date="2025-08" db="UniProtKB">
        <authorList>
            <consortium name="Ensembl"/>
        </authorList>
    </citation>
    <scope>IDENTIFICATION</scope>
</reference>
<keyword evidence="6" id="KW-0498">Mitosis</keyword>
<reference evidence="11" key="3">
    <citation type="submission" date="2025-09" db="UniProtKB">
        <authorList>
            <consortium name="Ensembl"/>
        </authorList>
    </citation>
    <scope>IDENTIFICATION</scope>
</reference>
<dbReference type="GeneID" id="115377700"/>
<dbReference type="GO" id="GO:0000444">
    <property type="term" value="C:MIS12/MIND type complex"/>
    <property type="evidence" value="ECO:0007669"/>
    <property type="project" value="TreeGrafter"/>
</dbReference>
<evidence type="ECO:0000256" key="8">
    <source>
        <dbReference type="ARBA" id="ARBA00023054"/>
    </source>
</evidence>
<dbReference type="GO" id="GO:0000070">
    <property type="term" value="P:mitotic sister chromatid segregation"/>
    <property type="evidence" value="ECO:0007669"/>
    <property type="project" value="TreeGrafter"/>
</dbReference>
<keyword evidence="8" id="KW-0175">Coiled coil</keyword>
<evidence type="ECO:0000256" key="1">
    <source>
        <dbReference type="ARBA" id="ARBA00004629"/>
    </source>
</evidence>
<keyword evidence="10" id="KW-0137">Centromere</keyword>
<proteinExistence type="inferred from homology"/>
<comment type="subcellular location">
    <subcellularLocation>
        <location evidence="1">Chromosome</location>
        <location evidence="1">Centromere</location>
        <location evidence="1">Kinetochore</location>
    </subcellularLocation>
</comment>
<evidence type="ECO:0000256" key="9">
    <source>
        <dbReference type="ARBA" id="ARBA00023306"/>
    </source>
</evidence>
<evidence type="ECO:0000313" key="11">
    <source>
        <dbReference type="Ensembl" id="ENSMMDP00005006423.1"/>
    </source>
</evidence>
<dbReference type="InParanoid" id="A0A667WXS6"/>
<evidence type="ECO:0000256" key="2">
    <source>
        <dbReference type="ARBA" id="ARBA00008643"/>
    </source>
</evidence>
<dbReference type="PANTHER" id="PTHR14527:SF2">
    <property type="entry name" value="PROTEIN MIS12 HOMOLOG"/>
    <property type="match status" value="1"/>
</dbReference>
<organism evidence="11 12">
    <name type="scientific">Myripristis murdjan</name>
    <name type="common">pinecone soldierfish</name>
    <dbReference type="NCBI Taxonomy" id="586833"/>
    <lineage>
        <taxon>Eukaryota</taxon>
        <taxon>Metazoa</taxon>
        <taxon>Chordata</taxon>
        <taxon>Craniata</taxon>
        <taxon>Vertebrata</taxon>
        <taxon>Euteleostomi</taxon>
        <taxon>Actinopterygii</taxon>
        <taxon>Neopterygii</taxon>
        <taxon>Teleostei</taxon>
        <taxon>Neoteleostei</taxon>
        <taxon>Acanthomorphata</taxon>
        <taxon>Holocentriformes</taxon>
        <taxon>Holocentridae</taxon>
        <taxon>Myripristis</taxon>
    </lineage>
</organism>
<dbReference type="GeneTree" id="ENSGT00390000018665"/>
<keyword evidence="12" id="KW-1185">Reference proteome</keyword>
<dbReference type="CTD" id="79003"/>
<comment type="similarity">
    <text evidence="2">Belongs to the mis12 family.</text>
</comment>